<evidence type="ECO:0000313" key="13">
    <source>
        <dbReference type="EMBL" id="KAA3453042.1"/>
    </source>
</evidence>
<dbReference type="AlphaFoldDB" id="A0A5B6UA69"/>
<keyword evidence="8 12" id="KW-0472">Membrane</keyword>
<accession>A0A5B6UA69</accession>
<dbReference type="OrthoDB" id="2195113at2759"/>
<feature type="region of interest" description="Disordered" evidence="11">
    <location>
        <begin position="29"/>
        <end position="64"/>
    </location>
</feature>
<evidence type="ECO:0000256" key="11">
    <source>
        <dbReference type="SAM" id="MobiDB-lite"/>
    </source>
</evidence>
<dbReference type="Proteomes" id="UP000325315">
    <property type="component" value="Unassembled WGS sequence"/>
</dbReference>
<dbReference type="EMBL" id="SMMG02000013">
    <property type="protein sequence ID" value="KAA3453042.1"/>
    <property type="molecule type" value="Genomic_DNA"/>
</dbReference>
<evidence type="ECO:0000256" key="5">
    <source>
        <dbReference type="ARBA" id="ARBA00022824"/>
    </source>
</evidence>
<keyword evidence="3" id="KW-1003">Cell membrane</keyword>
<comment type="caution">
    <text evidence="13">The sequence shown here is derived from an EMBL/GenBank/DDBJ whole genome shotgun (WGS) entry which is preliminary data.</text>
</comment>
<name>A0A5B6UA69_9ROSI</name>
<evidence type="ECO:0000256" key="10">
    <source>
        <dbReference type="SAM" id="Coils"/>
    </source>
</evidence>
<dbReference type="GO" id="GO:0005789">
    <property type="term" value="C:endoplasmic reticulum membrane"/>
    <property type="evidence" value="ECO:0007669"/>
    <property type="project" value="UniProtKB-SubCell"/>
</dbReference>
<evidence type="ECO:0000256" key="12">
    <source>
        <dbReference type="SAM" id="Phobius"/>
    </source>
</evidence>
<keyword evidence="5" id="KW-0256">Endoplasmic reticulum</keyword>
<feature type="compositionally biased region" description="Basic and acidic residues" evidence="11">
    <location>
        <begin position="379"/>
        <end position="388"/>
    </location>
</feature>
<keyword evidence="14" id="KW-1185">Reference proteome</keyword>
<feature type="transmembrane region" description="Helical" evidence="12">
    <location>
        <begin position="604"/>
        <end position="623"/>
    </location>
</feature>
<dbReference type="GO" id="GO:0005886">
    <property type="term" value="C:plasma membrane"/>
    <property type="evidence" value="ECO:0007669"/>
    <property type="project" value="UniProtKB-SubCell"/>
</dbReference>
<reference evidence="14" key="1">
    <citation type="journal article" date="2019" name="Plant Biotechnol. J.">
        <title>Genome sequencing of the Australian wild diploid species Gossypium australe highlights disease resistance and delayed gland morphogenesis.</title>
        <authorList>
            <person name="Cai Y."/>
            <person name="Cai X."/>
            <person name="Wang Q."/>
            <person name="Wang P."/>
            <person name="Zhang Y."/>
            <person name="Cai C."/>
            <person name="Xu Y."/>
            <person name="Wang K."/>
            <person name="Zhou Z."/>
            <person name="Wang C."/>
            <person name="Geng S."/>
            <person name="Li B."/>
            <person name="Dong Q."/>
            <person name="Hou Y."/>
            <person name="Wang H."/>
            <person name="Ai P."/>
            <person name="Liu Z."/>
            <person name="Yi F."/>
            <person name="Sun M."/>
            <person name="An G."/>
            <person name="Cheng J."/>
            <person name="Zhang Y."/>
            <person name="Shi Q."/>
            <person name="Xie Y."/>
            <person name="Shi X."/>
            <person name="Chang Y."/>
            <person name="Huang F."/>
            <person name="Chen Y."/>
            <person name="Hong S."/>
            <person name="Mi L."/>
            <person name="Sun Q."/>
            <person name="Zhang L."/>
            <person name="Zhou B."/>
            <person name="Peng R."/>
            <person name="Zhang X."/>
            <person name="Liu F."/>
        </authorList>
    </citation>
    <scope>NUCLEOTIDE SEQUENCE [LARGE SCALE GENOMIC DNA]</scope>
    <source>
        <strain evidence="14">cv. PA1801</strain>
    </source>
</reference>
<gene>
    <name evidence="13" type="ORF">EPI10_009121</name>
</gene>
<evidence type="ECO:0000256" key="6">
    <source>
        <dbReference type="ARBA" id="ARBA00022989"/>
    </source>
</evidence>
<feature type="coiled-coil region" evidence="10">
    <location>
        <begin position="266"/>
        <end position="307"/>
    </location>
</feature>
<evidence type="ECO:0000256" key="3">
    <source>
        <dbReference type="ARBA" id="ARBA00022475"/>
    </source>
</evidence>
<comment type="subcellular location">
    <subcellularLocation>
        <location evidence="1">Cell membrane</location>
        <topology evidence="1">Single-pass membrane protein</topology>
    </subcellularLocation>
    <subcellularLocation>
        <location evidence="2">Endoplasmic reticulum membrane</location>
        <topology evidence="2">Single-pass membrane protein</topology>
    </subcellularLocation>
</comment>
<dbReference type="InterPro" id="IPR055282">
    <property type="entry name" value="PPI1-4"/>
</dbReference>
<evidence type="ECO:0000256" key="2">
    <source>
        <dbReference type="ARBA" id="ARBA00004389"/>
    </source>
</evidence>
<dbReference type="PANTHER" id="PTHR32219">
    <property type="entry name" value="RNA-BINDING PROTEIN YLMH-RELATED"/>
    <property type="match status" value="1"/>
</dbReference>
<dbReference type="PANTHER" id="PTHR32219:SF2">
    <property type="entry name" value="PROTON PUMP-INTERACTOR 1"/>
    <property type="match status" value="1"/>
</dbReference>
<proteinExistence type="inferred from homology"/>
<evidence type="ECO:0000256" key="8">
    <source>
        <dbReference type="ARBA" id="ARBA00023136"/>
    </source>
</evidence>
<keyword evidence="7 10" id="KW-0175">Coiled coil</keyword>
<evidence type="ECO:0000256" key="4">
    <source>
        <dbReference type="ARBA" id="ARBA00022692"/>
    </source>
</evidence>
<feature type="region of interest" description="Disordered" evidence="11">
    <location>
        <begin position="379"/>
        <end position="430"/>
    </location>
</feature>
<evidence type="ECO:0000256" key="1">
    <source>
        <dbReference type="ARBA" id="ARBA00004162"/>
    </source>
</evidence>
<keyword evidence="4 12" id="KW-0812">Transmembrane</keyword>
<protein>
    <submittedName>
        <fullName evidence="13">Proton pump-interactor 1-like</fullName>
    </submittedName>
</protein>
<evidence type="ECO:0000313" key="14">
    <source>
        <dbReference type="Proteomes" id="UP000325315"/>
    </source>
</evidence>
<comment type="similarity">
    <text evidence="9">Belongs to the plant Proton pump-interactor protein family.</text>
</comment>
<keyword evidence="6 12" id="KW-1133">Transmembrane helix</keyword>
<organism evidence="13 14">
    <name type="scientific">Gossypium australe</name>
    <dbReference type="NCBI Taxonomy" id="47621"/>
    <lineage>
        <taxon>Eukaryota</taxon>
        <taxon>Viridiplantae</taxon>
        <taxon>Streptophyta</taxon>
        <taxon>Embryophyta</taxon>
        <taxon>Tracheophyta</taxon>
        <taxon>Spermatophyta</taxon>
        <taxon>Magnoliopsida</taxon>
        <taxon>eudicotyledons</taxon>
        <taxon>Gunneridae</taxon>
        <taxon>Pentapetalae</taxon>
        <taxon>rosids</taxon>
        <taxon>malvids</taxon>
        <taxon>Malvales</taxon>
        <taxon>Malvaceae</taxon>
        <taxon>Malvoideae</taxon>
        <taxon>Gossypium</taxon>
    </lineage>
</organism>
<evidence type="ECO:0000256" key="9">
    <source>
        <dbReference type="ARBA" id="ARBA00038080"/>
    </source>
</evidence>
<evidence type="ECO:0000256" key="7">
    <source>
        <dbReference type="ARBA" id="ARBA00023054"/>
    </source>
</evidence>
<sequence>MGVEVVDSDLAQLSIDKVTEVDKSFLHENGKLDKDPVYNNPIEVDSHSEEPDNEEENGGFDPDFPKDVVDEWPAPKQIHSFHFIRYRFYEDPAIKAKLDQADKEIQKWNKARFKLTDELKAKRAERSEMLSQVRALNVDFEQFKTILDEKKRAIEPLQQALGKLRNNKDVDNRLSLCASEEELDFIIHSLQYRIQHESISLSEEKRILKEIKHLEGTREKVIANAAMRSKIQDSLGQKEDIQDQVKLMGVDLNGVRKEQHAVWSKKKQIKDKLDETETKIESSQNELKAVTLKRDKAFENIQELRKQSDQGNSHFYESRTIVHNAKLLAAQKDIKALEEFSTAEVEKFMVLWNGNKAFRDDYEKRILPSLDSRLLSRDGRIRNPDEKPLVAPEKSVDSETETILRPGVRQPKEEAKSGPQPDAKLAKKAPKDAETIAMELNSLSDISVVAEEILVSGKLQKNKEVDAAKLKELKREEEIAKAKQAMERKKKLAEKAAAKAARRAQMEAEKKLKEIICFLIWFRFITKKKAAGSTNAVNSKELIEAVAQDSEPEKVDVNTNAPAPATLSVKGKVPKENTSRYRNRTKRTESLPRAILKRRKSMNYWIWAALAVVVVLAGFGPGLDKVDMKMIESGNEGKH</sequence>
<feature type="coiled-coil region" evidence="10">
    <location>
        <begin position="470"/>
        <end position="509"/>
    </location>
</feature>